<reference evidence="2 3" key="1">
    <citation type="submission" date="2014-04" db="EMBL/GenBank/DDBJ databases">
        <authorList>
            <consortium name="DOE Joint Genome Institute"/>
            <person name="Kuo A."/>
            <person name="Martino E."/>
            <person name="Perotto S."/>
            <person name="Kohler A."/>
            <person name="Nagy L.G."/>
            <person name="Floudas D."/>
            <person name="Copeland A."/>
            <person name="Barry K.W."/>
            <person name="Cichocki N."/>
            <person name="Veneault-Fourrey C."/>
            <person name="LaButti K."/>
            <person name="Lindquist E.A."/>
            <person name="Lipzen A."/>
            <person name="Lundell T."/>
            <person name="Morin E."/>
            <person name="Murat C."/>
            <person name="Sun H."/>
            <person name="Tunlid A."/>
            <person name="Henrissat B."/>
            <person name="Grigoriev I.V."/>
            <person name="Hibbett D.S."/>
            <person name="Martin F."/>
            <person name="Nordberg H.P."/>
            <person name="Cantor M.N."/>
            <person name="Hua S.X."/>
        </authorList>
    </citation>
    <scope>NUCLEOTIDE SEQUENCE [LARGE SCALE GENOMIC DNA]</scope>
    <source>
        <strain evidence="2 3">Zn</strain>
    </source>
</reference>
<dbReference type="SMART" id="SM00248">
    <property type="entry name" value="ANK"/>
    <property type="match status" value="4"/>
</dbReference>
<proteinExistence type="predicted"/>
<protein>
    <submittedName>
        <fullName evidence="2">Uncharacterized protein</fullName>
    </submittedName>
</protein>
<dbReference type="InterPro" id="IPR036770">
    <property type="entry name" value="Ankyrin_rpt-contain_sf"/>
</dbReference>
<dbReference type="EMBL" id="KN832881">
    <property type="protein sequence ID" value="KIM97606.1"/>
    <property type="molecule type" value="Genomic_DNA"/>
</dbReference>
<dbReference type="Proteomes" id="UP000054321">
    <property type="component" value="Unassembled WGS sequence"/>
</dbReference>
<dbReference type="PROSITE" id="PS50297">
    <property type="entry name" value="ANK_REP_REGION"/>
    <property type="match status" value="2"/>
</dbReference>
<accession>A0A0C3H5A6</accession>
<dbReference type="SUPFAM" id="SSF48403">
    <property type="entry name" value="Ankyrin repeat"/>
    <property type="match status" value="1"/>
</dbReference>
<dbReference type="HOGENOM" id="CLU_1185766_0_0_1"/>
<dbReference type="PANTHER" id="PTHR46224:SF6">
    <property type="entry name" value="ANKYRIN REPEAT FAMILY PROTEIN"/>
    <property type="match status" value="1"/>
</dbReference>
<feature type="repeat" description="ANK" evidence="1">
    <location>
        <begin position="145"/>
        <end position="177"/>
    </location>
</feature>
<dbReference type="AlphaFoldDB" id="A0A0C3H5A6"/>
<dbReference type="InParanoid" id="A0A0C3H5A6"/>
<dbReference type="PANTHER" id="PTHR46224">
    <property type="entry name" value="ANKYRIN REPEAT FAMILY PROTEIN"/>
    <property type="match status" value="1"/>
</dbReference>
<gene>
    <name evidence="2" type="ORF">OIDMADRAFT_181998</name>
</gene>
<organism evidence="2 3">
    <name type="scientific">Oidiodendron maius (strain Zn)</name>
    <dbReference type="NCBI Taxonomy" id="913774"/>
    <lineage>
        <taxon>Eukaryota</taxon>
        <taxon>Fungi</taxon>
        <taxon>Dikarya</taxon>
        <taxon>Ascomycota</taxon>
        <taxon>Pezizomycotina</taxon>
        <taxon>Leotiomycetes</taxon>
        <taxon>Leotiomycetes incertae sedis</taxon>
        <taxon>Myxotrichaceae</taxon>
        <taxon>Oidiodendron</taxon>
    </lineage>
</organism>
<dbReference type="OrthoDB" id="3485962at2759"/>
<evidence type="ECO:0000256" key="1">
    <source>
        <dbReference type="PROSITE-ProRule" id="PRU00023"/>
    </source>
</evidence>
<dbReference type="Pfam" id="PF12796">
    <property type="entry name" value="Ank_2"/>
    <property type="match status" value="1"/>
</dbReference>
<evidence type="ECO:0000313" key="2">
    <source>
        <dbReference type="EMBL" id="KIM97606.1"/>
    </source>
</evidence>
<keyword evidence="1" id="KW-0040">ANK repeat</keyword>
<sequence length="194" mass="20952">MPQNPTPIEREAELAAKAGDATRLREILSKGTAFDTFVYLNAVGNGDVKTFQVILDHGGDINYGLGYSGSPLIISLVHNHTALLELLFARGVDPNLHRAEVQGSGALHIAAYRGDLERIKLLLQYGAGVNEIPEKEILARIGYRKKGTPVHWAIAGASTGAIQLLLEQGPDLDIVDADGISVRDRLKEAKLPQQ</sequence>
<keyword evidence="3" id="KW-1185">Reference proteome</keyword>
<feature type="repeat" description="ANK" evidence="1">
    <location>
        <begin position="102"/>
        <end position="134"/>
    </location>
</feature>
<evidence type="ECO:0000313" key="3">
    <source>
        <dbReference type="Proteomes" id="UP000054321"/>
    </source>
</evidence>
<dbReference type="Gene3D" id="1.25.40.20">
    <property type="entry name" value="Ankyrin repeat-containing domain"/>
    <property type="match status" value="1"/>
</dbReference>
<dbReference type="STRING" id="913774.A0A0C3H5A6"/>
<name>A0A0C3H5A6_OIDMZ</name>
<dbReference type="PROSITE" id="PS50088">
    <property type="entry name" value="ANK_REPEAT"/>
    <property type="match status" value="2"/>
</dbReference>
<dbReference type="InterPro" id="IPR002110">
    <property type="entry name" value="Ankyrin_rpt"/>
</dbReference>
<reference evidence="3" key="2">
    <citation type="submission" date="2015-01" db="EMBL/GenBank/DDBJ databases">
        <title>Evolutionary Origins and Diversification of the Mycorrhizal Mutualists.</title>
        <authorList>
            <consortium name="DOE Joint Genome Institute"/>
            <consortium name="Mycorrhizal Genomics Consortium"/>
            <person name="Kohler A."/>
            <person name="Kuo A."/>
            <person name="Nagy L.G."/>
            <person name="Floudas D."/>
            <person name="Copeland A."/>
            <person name="Barry K.W."/>
            <person name="Cichocki N."/>
            <person name="Veneault-Fourrey C."/>
            <person name="LaButti K."/>
            <person name="Lindquist E.A."/>
            <person name="Lipzen A."/>
            <person name="Lundell T."/>
            <person name="Morin E."/>
            <person name="Murat C."/>
            <person name="Riley R."/>
            <person name="Ohm R."/>
            <person name="Sun H."/>
            <person name="Tunlid A."/>
            <person name="Henrissat B."/>
            <person name="Grigoriev I.V."/>
            <person name="Hibbett D.S."/>
            <person name="Martin F."/>
        </authorList>
    </citation>
    <scope>NUCLEOTIDE SEQUENCE [LARGE SCALE GENOMIC DNA]</scope>
    <source>
        <strain evidence="3">Zn</strain>
    </source>
</reference>
<dbReference type="InterPro" id="IPR051616">
    <property type="entry name" value="Cul2-RING_E3_ligase_SR"/>
</dbReference>